<organism evidence="1 2">
    <name type="scientific">Setaria viridis</name>
    <name type="common">Green bristlegrass</name>
    <name type="synonym">Setaria italica subsp. viridis</name>
    <dbReference type="NCBI Taxonomy" id="4556"/>
    <lineage>
        <taxon>Eukaryota</taxon>
        <taxon>Viridiplantae</taxon>
        <taxon>Streptophyta</taxon>
        <taxon>Embryophyta</taxon>
        <taxon>Tracheophyta</taxon>
        <taxon>Spermatophyta</taxon>
        <taxon>Magnoliopsida</taxon>
        <taxon>Liliopsida</taxon>
        <taxon>Poales</taxon>
        <taxon>Poaceae</taxon>
        <taxon>PACMAD clade</taxon>
        <taxon>Panicoideae</taxon>
        <taxon>Panicodae</taxon>
        <taxon>Paniceae</taxon>
        <taxon>Cenchrinae</taxon>
        <taxon>Setaria</taxon>
    </lineage>
</organism>
<dbReference type="AlphaFoldDB" id="A0A4U6VTK9"/>
<sequence length="69" mass="7399">MLRAATAGGHQRGGLRHAVVRSAGMRPCELRRAAAMCCGGSPELPRRWCGCYQSVMLASIASGECLYRC</sequence>
<dbReference type="Proteomes" id="UP000298652">
    <property type="component" value="Chromosome 2"/>
</dbReference>
<evidence type="ECO:0000313" key="1">
    <source>
        <dbReference type="EMBL" id="TKW31209.1"/>
    </source>
</evidence>
<evidence type="ECO:0000313" key="2">
    <source>
        <dbReference type="Proteomes" id="UP000298652"/>
    </source>
</evidence>
<accession>A0A4U6VTK9</accession>
<protein>
    <submittedName>
        <fullName evidence="1">Uncharacterized protein</fullName>
    </submittedName>
</protein>
<reference evidence="1" key="1">
    <citation type="submission" date="2019-03" db="EMBL/GenBank/DDBJ databases">
        <title>WGS assembly of Setaria viridis.</title>
        <authorList>
            <person name="Huang P."/>
            <person name="Jenkins J."/>
            <person name="Grimwood J."/>
            <person name="Barry K."/>
            <person name="Healey A."/>
            <person name="Mamidi S."/>
            <person name="Sreedasyam A."/>
            <person name="Shu S."/>
            <person name="Feldman M."/>
            <person name="Wu J."/>
            <person name="Yu Y."/>
            <person name="Chen C."/>
            <person name="Johnson J."/>
            <person name="Rokhsar D."/>
            <person name="Baxter I."/>
            <person name="Schmutz J."/>
            <person name="Brutnell T."/>
            <person name="Kellogg E."/>
        </authorList>
    </citation>
    <scope>NUCLEOTIDE SEQUENCE [LARGE SCALE GENOMIC DNA]</scope>
</reference>
<dbReference type="EMBL" id="CM016553">
    <property type="protein sequence ID" value="TKW31209.1"/>
    <property type="molecule type" value="Genomic_DNA"/>
</dbReference>
<dbReference type="Gramene" id="TKW31209">
    <property type="protein sequence ID" value="TKW31209"/>
    <property type="gene ID" value="SEVIR_2G090032v2"/>
</dbReference>
<gene>
    <name evidence="1" type="ORF">SEVIR_2G090032v2</name>
</gene>
<proteinExistence type="predicted"/>
<name>A0A4U6VTK9_SETVI</name>
<keyword evidence="2" id="KW-1185">Reference proteome</keyword>